<dbReference type="GO" id="GO:0006417">
    <property type="term" value="P:regulation of translation"/>
    <property type="evidence" value="ECO:0007669"/>
    <property type="project" value="UniProtKB-KW"/>
</dbReference>
<dbReference type="InterPro" id="IPR024046">
    <property type="entry name" value="Flagellar_assmbl_FliW_dom_sf"/>
</dbReference>
<dbReference type="Pfam" id="PF02623">
    <property type="entry name" value="FliW"/>
    <property type="match status" value="1"/>
</dbReference>
<sequence length="153" mass="17300">MSLTRIRSARFGDIEVPQETILKFPHGMPGFPEEKQFAVLPYGPDSPFVFLQSVTEPQLTFLLVEAFPVFRDYSFEIDDRLGAEMGLSADNTPQIFNIVTVPANPADMTANLLAPVIVNWRDRLAVQYVLEKSPYTTRHRIFPEGTQWPKGGE</sequence>
<reference evidence="5 6" key="1">
    <citation type="journal article" date="2011" name="EMBO J.">
        <title>Structural diversity of bacterial flagellar motors.</title>
        <authorList>
            <person name="Chen S."/>
            <person name="Beeby M."/>
            <person name="Murphy G.E."/>
            <person name="Leadbetter J.R."/>
            <person name="Hendrixson D.R."/>
            <person name="Briegel A."/>
            <person name="Li Z."/>
            <person name="Shi J."/>
            <person name="Tocheva E.I."/>
            <person name="Muller A."/>
            <person name="Dobro M.J."/>
            <person name="Jensen G.J."/>
        </authorList>
    </citation>
    <scope>NUCLEOTIDE SEQUENCE [LARGE SCALE GENOMIC DNA]</scope>
    <source>
        <strain evidence="5 6">DSM 6540</strain>
    </source>
</reference>
<evidence type="ECO:0000256" key="1">
    <source>
        <dbReference type="ARBA" id="ARBA00022490"/>
    </source>
</evidence>
<dbReference type="eggNOG" id="COG1699">
    <property type="taxonomic scope" value="Bacteria"/>
</dbReference>
<dbReference type="OrthoDB" id="9801235at2"/>
<dbReference type="HAMAP" id="MF_01185">
    <property type="entry name" value="FliW"/>
    <property type="match status" value="1"/>
</dbReference>
<name>F7NNU7_9FIRM</name>
<dbReference type="GO" id="GO:0044780">
    <property type="term" value="P:bacterial-type flagellum assembly"/>
    <property type="evidence" value="ECO:0007669"/>
    <property type="project" value="UniProtKB-UniRule"/>
</dbReference>
<evidence type="ECO:0000256" key="2">
    <source>
        <dbReference type="ARBA" id="ARBA00022795"/>
    </source>
</evidence>
<dbReference type="Gene3D" id="2.30.290.10">
    <property type="entry name" value="BH3618-like"/>
    <property type="match status" value="1"/>
</dbReference>
<comment type="function">
    <text evidence="4">Acts as an anti-CsrA protein, binds CsrA and prevents it from repressing translation of its target genes, one of which is flagellin. Binds to flagellin and participates in the assembly of the flagellum.</text>
</comment>
<accession>F7NNU7</accession>
<proteinExistence type="inferred from homology"/>
<dbReference type="PANTHER" id="PTHR39190">
    <property type="entry name" value="FLAGELLAR ASSEMBLY FACTOR FLIW"/>
    <property type="match status" value="1"/>
</dbReference>
<keyword evidence="6" id="KW-1185">Reference proteome</keyword>
<dbReference type="GO" id="GO:0005737">
    <property type="term" value="C:cytoplasm"/>
    <property type="evidence" value="ECO:0007669"/>
    <property type="project" value="UniProtKB-SubCell"/>
</dbReference>
<dbReference type="RefSeq" id="WP_004098929.1">
    <property type="nucleotide sequence ID" value="NZ_AFGF01000234.1"/>
</dbReference>
<gene>
    <name evidence="4" type="primary">fliW</name>
    <name evidence="5" type="ORF">ALO_18942</name>
</gene>
<keyword evidence="3 4" id="KW-0810">Translation regulation</keyword>
<evidence type="ECO:0000313" key="5">
    <source>
        <dbReference type="EMBL" id="EGO62281.1"/>
    </source>
</evidence>
<organism evidence="5 6">
    <name type="scientific">Acetonema longum DSM 6540</name>
    <dbReference type="NCBI Taxonomy" id="1009370"/>
    <lineage>
        <taxon>Bacteria</taxon>
        <taxon>Bacillati</taxon>
        <taxon>Bacillota</taxon>
        <taxon>Negativicutes</taxon>
        <taxon>Acetonemataceae</taxon>
        <taxon>Acetonema</taxon>
    </lineage>
</organism>
<evidence type="ECO:0000256" key="3">
    <source>
        <dbReference type="ARBA" id="ARBA00022845"/>
    </source>
</evidence>
<dbReference type="InterPro" id="IPR003775">
    <property type="entry name" value="Flagellar_assembly_factor_FliW"/>
</dbReference>
<dbReference type="PANTHER" id="PTHR39190:SF1">
    <property type="entry name" value="FLAGELLAR ASSEMBLY FACTOR FLIW"/>
    <property type="match status" value="1"/>
</dbReference>
<dbReference type="STRING" id="1009370.ALO_18942"/>
<protein>
    <recommendedName>
        <fullName evidence="4">Flagellar assembly factor FliW</fullName>
    </recommendedName>
</protein>
<dbReference type="AlphaFoldDB" id="F7NNU7"/>
<keyword evidence="1 4" id="KW-0963">Cytoplasm</keyword>
<dbReference type="EMBL" id="AFGF01000234">
    <property type="protein sequence ID" value="EGO62281.1"/>
    <property type="molecule type" value="Genomic_DNA"/>
</dbReference>
<evidence type="ECO:0000313" key="6">
    <source>
        <dbReference type="Proteomes" id="UP000003240"/>
    </source>
</evidence>
<comment type="subunit">
    <text evidence="4">Interacts with translational regulator CsrA and flagellin(s).</text>
</comment>
<comment type="caution">
    <text evidence="5">The sequence shown here is derived from an EMBL/GenBank/DDBJ whole genome shotgun (WGS) entry which is preliminary data.</text>
</comment>
<dbReference type="Proteomes" id="UP000003240">
    <property type="component" value="Unassembled WGS sequence"/>
</dbReference>
<keyword evidence="5" id="KW-0969">Cilium</keyword>
<keyword evidence="4" id="KW-0143">Chaperone</keyword>
<comment type="subcellular location">
    <subcellularLocation>
        <location evidence="4">Cytoplasm</location>
    </subcellularLocation>
</comment>
<keyword evidence="2 4" id="KW-1005">Bacterial flagellum biogenesis</keyword>
<comment type="similarity">
    <text evidence="4">Belongs to the FliW family.</text>
</comment>
<keyword evidence="5" id="KW-0282">Flagellum</keyword>
<dbReference type="SUPFAM" id="SSF141457">
    <property type="entry name" value="BH3618-like"/>
    <property type="match status" value="1"/>
</dbReference>
<keyword evidence="5" id="KW-0966">Cell projection</keyword>
<evidence type="ECO:0000256" key="4">
    <source>
        <dbReference type="HAMAP-Rule" id="MF_01185"/>
    </source>
</evidence>